<dbReference type="Proteomes" id="UP000185473">
    <property type="component" value="Chromosome"/>
</dbReference>
<organism evidence="1 2">
    <name type="scientific">Weissella jogaejeotgali</name>
    <dbReference type="NCBI Taxonomy" id="1631871"/>
    <lineage>
        <taxon>Bacteria</taxon>
        <taxon>Bacillati</taxon>
        <taxon>Bacillota</taxon>
        <taxon>Bacilli</taxon>
        <taxon>Lactobacillales</taxon>
        <taxon>Lactobacillaceae</taxon>
        <taxon>Weissella</taxon>
    </lineage>
</organism>
<name>A0A1L6R9S6_9LACO</name>
<reference evidence="1 2" key="1">
    <citation type="submission" date="2016-02" db="EMBL/GenBank/DDBJ databases">
        <title>Complete Genome Sequence of Weissella jogaejeotgali FOL01.</title>
        <authorList>
            <person name="Lee J.-H."/>
            <person name="Ku H.-J."/>
        </authorList>
    </citation>
    <scope>NUCLEOTIDE SEQUENCE [LARGE SCALE GENOMIC DNA]</scope>
    <source>
        <strain evidence="1 2">FOL01</strain>
    </source>
</reference>
<dbReference type="STRING" id="1631871.FOL01_0440"/>
<evidence type="ECO:0000313" key="1">
    <source>
        <dbReference type="EMBL" id="APS41299.1"/>
    </source>
</evidence>
<dbReference type="RefSeq" id="WP_075269140.1">
    <property type="nucleotide sequence ID" value="NZ_CP014332.1"/>
</dbReference>
<protein>
    <submittedName>
        <fullName evidence="1">Uncharacterized protein</fullName>
    </submittedName>
</protein>
<dbReference type="EMBL" id="CP014332">
    <property type="protein sequence ID" value="APS41299.1"/>
    <property type="molecule type" value="Genomic_DNA"/>
</dbReference>
<proteinExistence type="predicted"/>
<sequence>MKVYERPDYEEKYAKFKVLYQQGKSMDYISLAIDVHKRWLGGPYFKKRLAKEIGKNKMFENVDRVERHNRNKDKINRIMELVHGLEADYGDDYESFDGDPRLDECHRLTELRPK</sequence>
<keyword evidence="2" id="KW-1185">Reference proteome</keyword>
<gene>
    <name evidence="1" type="ORF">FOL01_0440</name>
</gene>
<dbReference type="AlphaFoldDB" id="A0A1L6R9S6"/>
<accession>A0A1L6R9S6</accession>
<evidence type="ECO:0000313" key="2">
    <source>
        <dbReference type="Proteomes" id="UP000185473"/>
    </source>
</evidence>
<dbReference type="KEGG" id="wjo:FOL01_0440"/>